<dbReference type="EMBL" id="CP020953">
    <property type="protein sequence ID" value="AWI06724.1"/>
    <property type="molecule type" value="Genomic_DNA"/>
</dbReference>
<dbReference type="Proteomes" id="UP000244910">
    <property type="component" value="Chromosome"/>
</dbReference>
<protein>
    <recommendedName>
        <fullName evidence="3">Gamma-glutamylcyclotransferase AIG2-like domain-containing protein</fullName>
    </recommendedName>
</protein>
<reference evidence="2" key="1">
    <citation type="submission" date="2017-04" db="EMBL/GenBank/DDBJ databases">
        <authorList>
            <person name="Song Y."/>
            <person name="Cho B.-K."/>
        </authorList>
    </citation>
    <scope>NUCLEOTIDE SEQUENCE [LARGE SCALE GENOMIC DNA]</scope>
    <source>
        <strain evidence="2">SL1</strain>
    </source>
</reference>
<dbReference type="OrthoDB" id="158990at2"/>
<organism evidence="1 2">
    <name type="scientific">Clostridium drakei</name>
    <dbReference type="NCBI Taxonomy" id="332101"/>
    <lineage>
        <taxon>Bacteria</taxon>
        <taxon>Bacillati</taxon>
        <taxon>Bacillota</taxon>
        <taxon>Clostridia</taxon>
        <taxon>Eubacteriales</taxon>
        <taxon>Clostridiaceae</taxon>
        <taxon>Clostridium</taxon>
    </lineage>
</organism>
<sequence length="67" mass="7696">MNDIDESALDVYEGVKNNLYRKETITVRLDSGKLLDGMVYILNSKKPDCMPNAYYFDTIIQGYRGII</sequence>
<dbReference type="AlphaFoldDB" id="A0A2U8DWU1"/>
<evidence type="ECO:0000313" key="2">
    <source>
        <dbReference type="Proteomes" id="UP000244910"/>
    </source>
</evidence>
<proteinExistence type="predicted"/>
<dbReference type="CDD" id="cd06661">
    <property type="entry name" value="GGCT_like"/>
    <property type="match status" value="1"/>
</dbReference>
<evidence type="ECO:0008006" key="3">
    <source>
        <dbReference type="Google" id="ProtNLM"/>
    </source>
</evidence>
<name>A0A2U8DWU1_9CLOT</name>
<dbReference type="SUPFAM" id="SSF110857">
    <property type="entry name" value="Gamma-glutamyl cyclotransferase-like"/>
    <property type="match status" value="1"/>
</dbReference>
<dbReference type="KEGG" id="cdrk:B9W14_20235"/>
<dbReference type="InterPro" id="IPR036568">
    <property type="entry name" value="GGCT-like_sf"/>
</dbReference>
<evidence type="ECO:0000313" key="1">
    <source>
        <dbReference type="EMBL" id="AWI06724.1"/>
    </source>
</evidence>
<dbReference type="RefSeq" id="WP_084572220.1">
    <property type="nucleotide sequence ID" value="NZ_CP020953.1"/>
</dbReference>
<dbReference type="Pfam" id="PF13772">
    <property type="entry name" value="AIG2_2"/>
    <property type="match status" value="1"/>
</dbReference>
<gene>
    <name evidence="1" type="ORF">B9W14_20235</name>
</gene>
<dbReference type="Gene3D" id="3.10.490.10">
    <property type="entry name" value="Gamma-glutamyl cyclotransferase-like"/>
    <property type="match status" value="1"/>
</dbReference>
<keyword evidence="2" id="KW-1185">Reference proteome</keyword>
<dbReference type="InterPro" id="IPR013024">
    <property type="entry name" value="GGCT-like"/>
</dbReference>
<accession>A0A2U8DWU1</accession>